<gene>
    <name evidence="2" type="primary">215</name>
    <name evidence="2" type="ORF">SEA_CIRCINUS_215</name>
</gene>
<evidence type="ECO:0008006" key="4">
    <source>
        <dbReference type="Google" id="ProtNLM"/>
    </source>
</evidence>
<organism evidence="2 3">
    <name type="scientific">Streptomyces phage Circinus</name>
    <dbReference type="NCBI Taxonomy" id="2562189"/>
    <lineage>
        <taxon>Viruses</taxon>
        <taxon>Duplodnaviria</taxon>
        <taxon>Heunggongvirae</taxon>
        <taxon>Uroviricota</taxon>
        <taxon>Caudoviricetes</taxon>
        <taxon>Stanwilliamsviridae</taxon>
        <taxon>Loccivirinae</taxon>
        <taxon>Wilnyevirus</taxon>
        <taxon>Wilnyevirus billnye</taxon>
    </lineage>
</organism>
<reference evidence="2 3" key="1">
    <citation type="submission" date="2019-03" db="EMBL/GenBank/DDBJ databases">
        <authorList>
            <person name="Kwan A."/>
            <person name="Miller C."/>
            <person name="Herrmann A."/>
            <person name="Tang B.L."/>
            <person name="Shaffer C.D."/>
            <person name="Weston-Hafer K.A."/>
            <person name="Russell D.A."/>
            <person name="Pope W.H."/>
            <person name="Jacobs-Sera D."/>
            <person name="Hendrix R.W."/>
            <person name="Hatfull G.F."/>
        </authorList>
    </citation>
    <scope>NUCLEOTIDE SEQUENCE [LARGE SCALE GENOMIC DNA]</scope>
</reference>
<protein>
    <recommendedName>
        <fullName evidence="4">Lipoprotein</fullName>
    </recommendedName>
</protein>
<feature type="region of interest" description="Disordered" evidence="1">
    <location>
        <begin position="178"/>
        <end position="224"/>
    </location>
</feature>
<accession>A0A4D6E1I0</accession>
<evidence type="ECO:0000313" key="2">
    <source>
        <dbReference type="EMBL" id="QBZ72468.1"/>
    </source>
</evidence>
<name>A0A4D6E1I0_9CAUD</name>
<sequence>MNKRTALVSLVAGGAMVLTGCSGYDWDSAPDYYKPRAFGEKNKCYYAKYRSEAEKLKKEGFCKDGWVPTVMPMYWLNMYAPYYFSSEYRNYYVPKSKRGLYKSYGTSYTIKHNEAIRKAQAKAVYTDNNGKKVNGNKVDLNKFGGGSKSKGGSGVRICAAGEPGQVVVALGGGRGGSSGGFGGSRGGSSRSGGFGGSKGGSSGSSGGWGGGSGKAKSGVTRGGC</sequence>
<evidence type="ECO:0000256" key="1">
    <source>
        <dbReference type="SAM" id="MobiDB-lite"/>
    </source>
</evidence>
<proteinExistence type="predicted"/>
<dbReference type="Proteomes" id="UP000297201">
    <property type="component" value="Segment"/>
</dbReference>
<dbReference type="EMBL" id="MK620896">
    <property type="protein sequence ID" value="QBZ72468.1"/>
    <property type="molecule type" value="Genomic_DNA"/>
</dbReference>
<evidence type="ECO:0000313" key="3">
    <source>
        <dbReference type="Proteomes" id="UP000297201"/>
    </source>
</evidence>
<dbReference type="PROSITE" id="PS51257">
    <property type="entry name" value="PROKAR_LIPOPROTEIN"/>
    <property type="match status" value="1"/>
</dbReference>
<feature type="compositionally biased region" description="Gly residues" evidence="1">
    <location>
        <begin position="178"/>
        <end position="213"/>
    </location>
</feature>